<gene>
    <name evidence="1" type="ORF">H8D96_14300</name>
</gene>
<evidence type="ECO:0000313" key="2">
    <source>
        <dbReference type="Proteomes" id="UP000605201"/>
    </source>
</evidence>
<proteinExistence type="predicted"/>
<protein>
    <submittedName>
        <fullName evidence="1">Uncharacterized protein</fullName>
    </submittedName>
</protein>
<organism evidence="1 2">
    <name type="scientific">Candidatus Desulfatibia vada</name>
    <dbReference type="NCBI Taxonomy" id="2841696"/>
    <lineage>
        <taxon>Bacteria</taxon>
        <taxon>Pseudomonadati</taxon>
        <taxon>Thermodesulfobacteriota</taxon>
        <taxon>Desulfobacteria</taxon>
        <taxon>Desulfobacterales</taxon>
        <taxon>Desulfobacterales incertae sedis</taxon>
        <taxon>Candidatus Desulfatibia</taxon>
    </lineage>
</organism>
<reference evidence="1 2" key="1">
    <citation type="submission" date="2020-08" db="EMBL/GenBank/DDBJ databases">
        <title>Bridging the membrane lipid divide: bacteria of the FCB group superphylum have the potential to synthesize archaeal ether lipids.</title>
        <authorList>
            <person name="Villanueva L."/>
            <person name="Von Meijenfeldt F.A.B."/>
            <person name="Westbye A.B."/>
            <person name="Yadav S."/>
            <person name="Hopmans E.C."/>
            <person name="Dutilh B.E."/>
            <person name="Sinninghe Damste J.S."/>
        </authorList>
    </citation>
    <scope>NUCLEOTIDE SEQUENCE [LARGE SCALE GENOMIC DNA]</scope>
    <source>
        <strain evidence="1">NIOZ-UU17</strain>
    </source>
</reference>
<evidence type="ECO:0000313" key="1">
    <source>
        <dbReference type="EMBL" id="MBC8433079.1"/>
    </source>
</evidence>
<dbReference type="EMBL" id="JACNIG010000268">
    <property type="protein sequence ID" value="MBC8433079.1"/>
    <property type="molecule type" value="Genomic_DNA"/>
</dbReference>
<dbReference type="AlphaFoldDB" id="A0A8J6NTV3"/>
<accession>A0A8J6NTV3</accession>
<sequence length="113" mass="12333">MSQKQLQFDLYSFVAEAALEAGKPFPLKCNCGGVVTIMPPFQDEYVVCARCECKIKMLVIDGDPGYIIGADPDGIPKLLQVQGSSKPHPNMLSASERDAILAQARTQFATRDK</sequence>
<comment type="caution">
    <text evidence="1">The sequence shown here is derived from an EMBL/GenBank/DDBJ whole genome shotgun (WGS) entry which is preliminary data.</text>
</comment>
<name>A0A8J6NTV3_9BACT</name>
<dbReference type="Proteomes" id="UP000605201">
    <property type="component" value="Unassembled WGS sequence"/>
</dbReference>